<dbReference type="Gene3D" id="3.10.20.30">
    <property type="match status" value="1"/>
</dbReference>
<dbReference type="InterPro" id="IPR012675">
    <property type="entry name" value="Beta-grasp_dom_sf"/>
</dbReference>
<dbReference type="CDD" id="cd00754">
    <property type="entry name" value="Ubl_MoaD"/>
    <property type="match status" value="1"/>
</dbReference>
<proteinExistence type="predicted"/>
<evidence type="ECO:0000313" key="2">
    <source>
        <dbReference type="Proteomes" id="UP000321129"/>
    </source>
</evidence>
<dbReference type="SUPFAM" id="SSF54285">
    <property type="entry name" value="MoaD/ThiS"/>
    <property type="match status" value="1"/>
</dbReference>
<evidence type="ECO:0000313" key="1">
    <source>
        <dbReference type="EMBL" id="TXC74452.1"/>
    </source>
</evidence>
<keyword evidence="2" id="KW-1185">Reference proteome</keyword>
<dbReference type="Pfam" id="PF02597">
    <property type="entry name" value="ThiS"/>
    <property type="match status" value="1"/>
</dbReference>
<dbReference type="EMBL" id="VOPY01000001">
    <property type="protein sequence ID" value="TXC74452.1"/>
    <property type="molecule type" value="Genomic_DNA"/>
</dbReference>
<accession>A0A5C6UMF8</accession>
<name>A0A5C6UMF8_9SPHN</name>
<comment type="caution">
    <text evidence="1">The sequence shown here is derived from an EMBL/GenBank/DDBJ whole genome shotgun (WGS) entry which is preliminary data.</text>
</comment>
<reference evidence="1 2" key="1">
    <citation type="submission" date="2019-08" db="EMBL/GenBank/DDBJ databases">
        <title>Sphingorhabdus soil sp. nov., isolated from arctic soil.</title>
        <authorList>
            <person name="Liu Y."/>
        </authorList>
    </citation>
    <scope>NUCLEOTIDE SEQUENCE [LARGE SCALE GENOMIC DNA]</scope>
    <source>
        <strain evidence="1 2">D-2Q-5-6</strain>
    </source>
</reference>
<gene>
    <name evidence="1" type="ORF">FSZ31_05110</name>
</gene>
<protein>
    <submittedName>
        <fullName evidence="1">MoaD/ThiS family protein</fullName>
    </submittedName>
</protein>
<dbReference type="InterPro" id="IPR003749">
    <property type="entry name" value="ThiS/MoaD-like"/>
</dbReference>
<dbReference type="Proteomes" id="UP000321129">
    <property type="component" value="Unassembled WGS sequence"/>
</dbReference>
<sequence length="81" mass="8637">MRIEYFAKFREAMGRSAEDVALPTAVGSAGMLVEWLRERDEAGHATFDDSVLIAVDDVMAQADTSLDGATSVALFPPMTGG</sequence>
<dbReference type="InterPro" id="IPR016155">
    <property type="entry name" value="Mopterin_synth/thiamin_S_b"/>
</dbReference>
<dbReference type="OrthoDB" id="9800712at2"/>
<dbReference type="AlphaFoldDB" id="A0A5C6UMF8"/>
<organism evidence="1 2">
    <name type="scientific">Flavisphingopyxis soli</name>
    <dbReference type="NCBI Taxonomy" id="2601267"/>
    <lineage>
        <taxon>Bacteria</taxon>
        <taxon>Pseudomonadati</taxon>
        <taxon>Pseudomonadota</taxon>
        <taxon>Alphaproteobacteria</taxon>
        <taxon>Sphingomonadales</taxon>
        <taxon>Sphingopyxidaceae</taxon>
        <taxon>Flavisphingopyxis</taxon>
    </lineage>
</organism>